<gene>
    <name evidence="1" type="ORF">CW354_12085</name>
</gene>
<comment type="caution">
    <text evidence="1">The sequence shown here is derived from an EMBL/GenBank/DDBJ whole genome shotgun (WGS) entry which is preliminary data.</text>
</comment>
<dbReference type="Proteomes" id="UP000239504">
    <property type="component" value="Unassembled WGS sequence"/>
</dbReference>
<proteinExistence type="predicted"/>
<dbReference type="EMBL" id="PJCH01000007">
    <property type="protein sequence ID" value="PQA87533.1"/>
    <property type="molecule type" value="Genomic_DNA"/>
</dbReference>
<name>A0A2S7K4U8_9PROT</name>
<sequence length="172" mass="18782">MGIEDITEDGTGEEAKGAENFVQSELFARTFREGMALVEETANYLDGEGRDASKELPRETALSYAGASMRLTTQLMQIASWLLVLRAVREGEMVLGEASDDKYRLIPGEAASVKFKSEGLPERLVALIDAAHQLYNRISRLDAELFTGEAAPVEKNDAAAQQRALLKAFGGR</sequence>
<dbReference type="AlphaFoldDB" id="A0A2S7K4U8"/>
<evidence type="ECO:0000313" key="1">
    <source>
        <dbReference type="EMBL" id="PQA87533.1"/>
    </source>
</evidence>
<dbReference type="InterPro" id="IPR038301">
    <property type="entry name" value="AraC-like_sf"/>
</dbReference>
<organism evidence="1 2">
    <name type="scientific">Hyphococcus luteus</name>
    <dbReference type="NCBI Taxonomy" id="2058213"/>
    <lineage>
        <taxon>Bacteria</taxon>
        <taxon>Pseudomonadati</taxon>
        <taxon>Pseudomonadota</taxon>
        <taxon>Alphaproteobacteria</taxon>
        <taxon>Parvularculales</taxon>
        <taxon>Parvularculaceae</taxon>
        <taxon>Hyphococcus</taxon>
    </lineage>
</organism>
<reference evidence="1 2" key="1">
    <citation type="submission" date="2017-12" db="EMBL/GenBank/DDBJ databases">
        <authorList>
            <person name="Hurst M.R.H."/>
        </authorList>
    </citation>
    <scope>NUCLEOTIDE SEQUENCE [LARGE SCALE GENOMIC DNA]</scope>
    <source>
        <strain evidence="1 2">SY-3-19</strain>
    </source>
</reference>
<protein>
    <submittedName>
        <fullName evidence="1">DUF1465 domain-containing protein</fullName>
    </submittedName>
</protein>
<accession>A0A2S7K4U8</accession>
<dbReference type="Pfam" id="PF07323">
    <property type="entry name" value="DUF1465"/>
    <property type="match status" value="1"/>
</dbReference>
<dbReference type="InterPro" id="IPR010848">
    <property type="entry name" value="DUF1465"/>
</dbReference>
<dbReference type="OrthoDB" id="9799531at2"/>
<evidence type="ECO:0000313" key="2">
    <source>
        <dbReference type="Proteomes" id="UP000239504"/>
    </source>
</evidence>
<dbReference type="Gene3D" id="1.10.8.930">
    <property type="entry name" value="Protein of unknown function DUF1465"/>
    <property type="match status" value="1"/>
</dbReference>
<keyword evidence="2" id="KW-1185">Reference proteome</keyword>